<dbReference type="AlphaFoldDB" id="A0A171DGM6"/>
<sequence length="44" mass="5262">MKRNPHNYHLFGPDETASNRLQVVYGVSKKYWMKVTSTPPWNWP</sequence>
<accession>A0A171DGM6</accession>
<gene>
    <name evidence="1" type="ORF">FLM9_902</name>
</gene>
<protein>
    <submittedName>
        <fullName evidence="1">Xylulose-5-phosphate phosphoketolase</fullName>
        <ecNumber evidence="1">4.1.2.22</ecNumber>
        <ecNumber evidence="1">4.1.2.9</ecNumber>
    </submittedName>
</protein>
<dbReference type="GO" id="GO:0050193">
    <property type="term" value="F:phosphoketolase activity"/>
    <property type="evidence" value="ECO:0007669"/>
    <property type="project" value="UniProtKB-EC"/>
</dbReference>
<dbReference type="RefSeq" id="WP_306806786.1">
    <property type="nucleotide sequence ID" value="NZ_FITM01000097.1"/>
</dbReference>
<dbReference type="InterPro" id="IPR005593">
    <property type="entry name" value="Xul5P/Fru6P_PKetolase"/>
</dbReference>
<evidence type="ECO:0000313" key="2">
    <source>
        <dbReference type="Proteomes" id="UP000182631"/>
    </source>
</evidence>
<organism evidence="1 2">
    <name type="scientific">Candidatus Synechococcus spongiarum</name>
    <dbReference type="NCBI Taxonomy" id="431041"/>
    <lineage>
        <taxon>Bacteria</taxon>
        <taxon>Bacillati</taxon>
        <taxon>Cyanobacteriota</taxon>
        <taxon>Cyanophyceae</taxon>
        <taxon>Synechococcales</taxon>
        <taxon>Synechococcaceae</taxon>
        <taxon>Synechococcus</taxon>
    </lineage>
</organism>
<dbReference type="EC" id="4.1.2.22" evidence="1"/>
<evidence type="ECO:0000313" key="1">
    <source>
        <dbReference type="EMBL" id="SAY38868.1"/>
    </source>
</evidence>
<dbReference type="EC" id="4.1.2.9" evidence="1"/>
<dbReference type="Gene3D" id="3.40.50.970">
    <property type="match status" value="1"/>
</dbReference>
<proteinExistence type="predicted"/>
<reference evidence="2" key="1">
    <citation type="submission" date="2016-02" db="EMBL/GenBank/DDBJ databases">
        <authorList>
            <person name="liu f."/>
        </authorList>
    </citation>
    <scope>NUCLEOTIDE SEQUENCE [LARGE SCALE GENOMIC DNA]</scope>
</reference>
<dbReference type="EMBL" id="FITM01000097">
    <property type="protein sequence ID" value="SAY38868.1"/>
    <property type="molecule type" value="Genomic_DNA"/>
</dbReference>
<dbReference type="Proteomes" id="UP000182631">
    <property type="component" value="Unassembled WGS sequence"/>
</dbReference>
<name>A0A171DGM6_9SYNE</name>
<dbReference type="GO" id="GO:0005975">
    <property type="term" value="P:carbohydrate metabolic process"/>
    <property type="evidence" value="ECO:0007669"/>
    <property type="project" value="InterPro"/>
</dbReference>
<dbReference type="GO" id="GO:0047905">
    <property type="term" value="F:fructose-6-phosphate phosphoketolase activity"/>
    <property type="evidence" value="ECO:0007669"/>
    <property type="project" value="UniProtKB-EC"/>
</dbReference>
<dbReference type="Pfam" id="PF03894">
    <property type="entry name" value="XFP"/>
    <property type="match status" value="1"/>
</dbReference>
<keyword evidence="2" id="KW-1185">Reference proteome</keyword>
<keyword evidence="1" id="KW-0456">Lyase</keyword>